<dbReference type="RefSeq" id="WP_122113129.1">
    <property type="nucleotide sequence ID" value="NZ_QOKZ01000005.1"/>
</dbReference>
<proteinExistence type="predicted"/>
<dbReference type="GO" id="GO:0004519">
    <property type="term" value="F:endonuclease activity"/>
    <property type="evidence" value="ECO:0007669"/>
    <property type="project" value="UniProtKB-KW"/>
</dbReference>
<name>A0A3M0M9E5_9RHOB</name>
<sequence length="253" mass="27709">MAAIRRLITKKRDLRTGAMQRLLIGETRMPGFTDPWQVKRLGDHVSFLRNGVHSRAQLTVNDPVCYLHYGDIHVSSSIRLDVNKAIMPRLSAAAAARLTRLEDGDVVFVDASEDLLGVGKSLEIEGASGIEAVAGQHTIAARFDKQVLADGFKGYLQFVPAFIAHLRRLAAGTKVYATNRKHIASAEIALPEPDEQRVIARVLSDMEAEIAALEARLAKTRDIKQAMMQALLTGRVRLPVSVVETCEPEAAHA</sequence>
<dbReference type="GO" id="GO:0003677">
    <property type="term" value="F:DNA binding"/>
    <property type="evidence" value="ECO:0007669"/>
    <property type="project" value="UniProtKB-KW"/>
</dbReference>
<keyword evidence="4" id="KW-0540">Nuclease</keyword>
<dbReference type="Gene3D" id="1.10.287.1120">
    <property type="entry name" value="Bipartite methylase S protein"/>
    <property type="match status" value="1"/>
</dbReference>
<dbReference type="PANTHER" id="PTHR30408:SF12">
    <property type="entry name" value="TYPE I RESTRICTION ENZYME MJAVIII SPECIFICITY SUBUNIT"/>
    <property type="match status" value="1"/>
</dbReference>
<keyword evidence="4" id="KW-0378">Hydrolase</keyword>
<reference evidence="4 5" key="1">
    <citation type="submission" date="2018-07" db="EMBL/GenBank/DDBJ databases">
        <authorList>
            <person name="Zhang Y."/>
            <person name="Wang L."/>
            <person name="Ma S."/>
        </authorList>
    </citation>
    <scope>NUCLEOTIDE SEQUENCE [LARGE SCALE GENOMIC DNA]</scope>
    <source>
        <strain evidence="4 5">4-2</strain>
    </source>
</reference>
<dbReference type="InterPro" id="IPR052021">
    <property type="entry name" value="Type-I_RS_S_subunit"/>
</dbReference>
<keyword evidence="2" id="KW-0238">DNA-binding</keyword>
<protein>
    <submittedName>
        <fullName evidence="4">Restriction endonuclease subunit S</fullName>
    </submittedName>
</protein>
<dbReference type="InterPro" id="IPR044946">
    <property type="entry name" value="Restrct_endonuc_typeI_TRD_sf"/>
</dbReference>
<keyword evidence="1" id="KW-0680">Restriction system</keyword>
<comment type="caution">
    <text evidence="4">The sequence shown here is derived from an EMBL/GenBank/DDBJ whole genome shotgun (WGS) entry which is preliminary data.</text>
</comment>
<evidence type="ECO:0000313" key="5">
    <source>
        <dbReference type="Proteomes" id="UP000273516"/>
    </source>
</evidence>
<dbReference type="Gene3D" id="3.90.220.20">
    <property type="entry name" value="DNA methylase specificity domains"/>
    <property type="match status" value="1"/>
</dbReference>
<organism evidence="4 5">
    <name type="scientific">Paracoccus alkanivorans</name>
    <dbReference type="NCBI Taxonomy" id="2116655"/>
    <lineage>
        <taxon>Bacteria</taxon>
        <taxon>Pseudomonadati</taxon>
        <taxon>Pseudomonadota</taxon>
        <taxon>Alphaproteobacteria</taxon>
        <taxon>Rhodobacterales</taxon>
        <taxon>Paracoccaceae</taxon>
        <taxon>Paracoccus</taxon>
    </lineage>
</organism>
<keyword evidence="3" id="KW-0175">Coiled coil</keyword>
<dbReference type="AlphaFoldDB" id="A0A3M0M9E5"/>
<evidence type="ECO:0000313" key="4">
    <source>
        <dbReference type="EMBL" id="RMC34418.1"/>
    </source>
</evidence>
<keyword evidence="5" id="KW-1185">Reference proteome</keyword>
<accession>A0A3M0M9E5</accession>
<feature type="coiled-coil region" evidence="3">
    <location>
        <begin position="203"/>
        <end position="230"/>
    </location>
</feature>
<gene>
    <name evidence="4" type="ORF">C9E81_14860</name>
</gene>
<dbReference type="EMBL" id="QOKZ01000005">
    <property type="protein sequence ID" value="RMC34418.1"/>
    <property type="molecule type" value="Genomic_DNA"/>
</dbReference>
<evidence type="ECO:0000256" key="1">
    <source>
        <dbReference type="ARBA" id="ARBA00022747"/>
    </source>
</evidence>
<keyword evidence="4" id="KW-0255">Endonuclease</keyword>
<dbReference type="Proteomes" id="UP000273516">
    <property type="component" value="Unassembled WGS sequence"/>
</dbReference>
<evidence type="ECO:0000256" key="3">
    <source>
        <dbReference type="SAM" id="Coils"/>
    </source>
</evidence>
<dbReference type="OrthoDB" id="512700at2"/>
<evidence type="ECO:0000256" key="2">
    <source>
        <dbReference type="ARBA" id="ARBA00023125"/>
    </source>
</evidence>
<dbReference type="PANTHER" id="PTHR30408">
    <property type="entry name" value="TYPE-1 RESTRICTION ENZYME ECOKI SPECIFICITY PROTEIN"/>
    <property type="match status" value="1"/>
</dbReference>
<dbReference type="SUPFAM" id="SSF116734">
    <property type="entry name" value="DNA methylase specificity domain"/>
    <property type="match status" value="1"/>
</dbReference>
<dbReference type="GO" id="GO:0009307">
    <property type="term" value="P:DNA restriction-modification system"/>
    <property type="evidence" value="ECO:0007669"/>
    <property type="project" value="UniProtKB-KW"/>
</dbReference>